<gene>
    <name evidence="2" type="ORF">C7B43_16210</name>
</gene>
<evidence type="ECO:0000256" key="1">
    <source>
        <dbReference type="SAM" id="MobiDB-lite"/>
    </source>
</evidence>
<feature type="compositionally biased region" description="Basic and acidic residues" evidence="1">
    <location>
        <begin position="102"/>
        <end position="111"/>
    </location>
</feature>
<comment type="caution">
    <text evidence="2">The sequence shown here is derived from an EMBL/GenBank/DDBJ whole genome shotgun (WGS) entry which is preliminary data.</text>
</comment>
<organism evidence="2 3">
    <name type="scientific">Sulfobacillus benefaciens</name>
    <dbReference type="NCBI Taxonomy" id="453960"/>
    <lineage>
        <taxon>Bacteria</taxon>
        <taxon>Bacillati</taxon>
        <taxon>Bacillota</taxon>
        <taxon>Clostridia</taxon>
        <taxon>Eubacteriales</taxon>
        <taxon>Clostridiales Family XVII. Incertae Sedis</taxon>
        <taxon>Sulfobacillus</taxon>
    </lineage>
</organism>
<evidence type="ECO:0008006" key="4">
    <source>
        <dbReference type="Google" id="ProtNLM"/>
    </source>
</evidence>
<accession>A0A2T2WU16</accession>
<reference evidence="2 3" key="1">
    <citation type="journal article" date="2014" name="BMC Genomics">
        <title>Comparison of environmental and isolate Sulfobacillus genomes reveals diverse carbon, sulfur, nitrogen, and hydrogen metabolisms.</title>
        <authorList>
            <person name="Justice N.B."/>
            <person name="Norman A."/>
            <person name="Brown C.T."/>
            <person name="Singh A."/>
            <person name="Thomas B.C."/>
            <person name="Banfield J.F."/>
        </authorList>
    </citation>
    <scope>NUCLEOTIDE SEQUENCE [LARGE SCALE GENOMIC DNA]</scope>
    <source>
        <strain evidence="2">AMDSBA1</strain>
    </source>
</reference>
<dbReference type="EMBL" id="PXYT01000050">
    <property type="protein sequence ID" value="PSR25738.1"/>
    <property type="molecule type" value="Genomic_DNA"/>
</dbReference>
<sequence>MRRAATQFFVLEAFKKATRKLKPPGQEKVLMSVRQFQEEWKQSEYDADLSPGYDLQPLEHRAGQYRVVEIRAGRDWRVALMIWNDVSQAYWLHTWRKSGRRNPQDYDTARERAKRLWQRKG</sequence>
<protein>
    <recommendedName>
        <fullName evidence="4">Type II toxin-antitoxin system RelE/ParE family toxin</fullName>
    </recommendedName>
</protein>
<dbReference type="Proteomes" id="UP000242699">
    <property type="component" value="Unassembled WGS sequence"/>
</dbReference>
<evidence type="ECO:0000313" key="2">
    <source>
        <dbReference type="EMBL" id="PSR25738.1"/>
    </source>
</evidence>
<dbReference type="AlphaFoldDB" id="A0A2T2WU16"/>
<feature type="region of interest" description="Disordered" evidence="1">
    <location>
        <begin position="98"/>
        <end position="121"/>
    </location>
</feature>
<name>A0A2T2WU16_9FIRM</name>
<proteinExistence type="predicted"/>
<evidence type="ECO:0000313" key="3">
    <source>
        <dbReference type="Proteomes" id="UP000242699"/>
    </source>
</evidence>
<feature type="compositionally biased region" description="Basic residues" evidence="1">
    <location>
        <begin position="112"/>
        <end position="121"/>
    </location>
</feature>